<reference evidence="1" key="1">
    <citation type="submission" date="2018-05" db="EMBL/GenBank/DDBJ databases">
        <authorList>
            <person name="Lanie J.A."/>
            <person name="Ng W.-L."/>
            <person name="Kazmierczak K.M."/>
            <person name="Andrzejewski T.M."/>
            <person name="Davidsen T.M."/>
            <person name="Wayne K.J."/>
            <person name="Tettelin H."/>
            <person name="Glass J.I."/>
            <person name="Rusch D."/>
            <person name="Podicherti R."/>
            <person name="Tsui H.-C.T."/>
            <person name="Winkler M.E."/>
        </authorList>
    </citation>
    <scope>NUCLEOTIDE SEQUENCE</scope>
</reference>
<dbReference type="EMBL" id="UINC01147886">
    <property type="protein sequence ID" value="SVD39471.1"/>
    <property type="molecule type" value="Genomic_DNA"/>
</dbReference>
<feature type="non-terminal residue" evidence="1">
    <location>
        <position position="1"/>
    </location>
</feature>
<sequence>GHEKYEAEDLDTAKEMFRSKHEAARIYKLTEVLYDQRFAV</sequence>
<proteinExistence type="predicted"/>
<dbReference type="AlphaFoldDB" id="A0A382V0N6"/>
<organism evidence="1">
    <name type="scientific">marine metagenome</name>
    <dbReference type="NCBI Taxonomy" id="408172"/>
    <lineage>
        <taxon>unclassified sequences</taxon>
        <taxon>metagenomes</taxon>
        <taxon>ecological metagenomes</taxon>
    </lineage>
</organism>
<gene>
    <name evidence="1" type="ORF">METZ01_LOCUS392325</name>
</gene>
<accession>A0A382V0N6</accession>
<protein>
    <submittedName>
        <fullName evidence="1">Uncharacterized protein</fullName>
    </submittedName>
</protein>
<name>A0A382V0N6_9ZZZZ</name>
<evidence type="ECO:0000313" key="1">
    <source>
        <dbReference type="EMBL" id="SVD39471.1"/>
    </source>
</evidence>